<dbReference type="GO" id="GO:0005524">
    <property type="term" value="F:ATP binding"/>
    <property type="evidence" value="ECO:0007669"/>
    <property type="project" value="UniProtKB-KW"/>
</dbReference>
<dbReference type="InterPro" id="IPR020588">
    <property type="entry name" value="RecA_ATP-bd"/>
</dbReference>
<sequence length="331" mass="38059">MNSWKNEIHLDYKDLGECDVISCVLSAVFNVQVNSRPFNRNWFLKTTANRWFLQAGPEPDRSEDVISYIPLTQWIKVASLKPSNVIITFNQHIDKLLGGGIMPGRMTEIFGEKGAGKTTLCMQLCITVQLPRKIQGLEAEAIFIDTEQTFTVQRLNEMIHGCIQHCRHIRGFDSVLRSDALLAGVHCIPCGSLEQLRNIVLELDYYLLMHPKVKLIVLDSLAFLYYSDPILLKAKSWMARNKNLYYFAQEFNRLIDKYGVAVVVTNNMTTRFEDGERFEVPFLGPAWPYIPQIRLQLQKNKDQRLAVLHKHFTCLPAERTAPFRIRTAGIR</sequence>
<evidence type="ECO:0000256" key="5">
    <source>
        <dbReference type="ARBA" id="ARBA00023204"/>
    </source>
</evidence>
<dbReference type="PROSITE" id="PS50162">
    <property type="entry name" value="RECA_2"/>
    <property type="match status" value="1"/>
</dbReference>
<name>A0A8J2Q079_9HEXA</name>
<protein>
    <recommendedName>
        <fullName evidence="7">DNA repair protein RAD51 homolog 3</fullName>
    </recommendedName>
</protein>
<gene>
    <name evidence="9" type="ORF">AFUS01_LOCUS44655</name>
</gene>
<evidence type="ECO:0000256" key="7">
    <source>
        <dbReference type="ARBA" id="ARBA00040674"/>
    </source>
</evidence>
<dbReference type="GO" id="GO:0033063">
    <property type="term" value="C:Rad51B-Rad51C-Rad51D-XRCC2 complex"/>
    <property type="evidence" value="ECO:0007669"/>
    <property type="project" value="TreeGrafter"/>
</dbReference>
<dbReference type="GO" id="GO:0005657">
    <property type="term" value="C:replication fork"/>
    <property type="evidence" value="ECO:0007669"/>
    <property type="project" value="TreeGrafter"/>
</dbReference>
<dbReference type="GO" id="GO:0000400">
    <property type="term" value="F:four-way junction DNA binding"/>
    <property type="evidence" value="ECO:0007669"/>
    <property type="project" value="TreeGrafter"/>
</dbReference>
<dbReference type="Proteomes" id="UP000708208">
    <property type="component" value="Unassembled WGS sequence"/>
</dbReference>
<dbReference type="GO" id="GO:0033065">
    <property type="term" value="C:Rad51C-XRCC3 complex"/>
    <property type="evidence" value="ECO:0007669"/>
    <property type="project" value="TreeGrafter"/>
</dbReference>
<evidence type="ECO:0000259" key="8">
    <source>
        <dbReference type="PROSITE" id="PS50162"/>
    </source>
</evidence>
<evidence type="ECO:0000256" key="3">
    <source>
        <dbReference type="ARBA" id="ARBA00022763"/>
    </source>
</evidence>
<evidence type="ECO:0000256" key="6">
    <source>
        <dbReference type="ARBA" id="ARBA00023242"/>
    </source>
</evidence>
<dbReference type="InterPro" id="IPR013632">
    <property type="entry name" value="Rad51_C"/>
</dbReference>
<dbReference type="AlphaFoldDB" id="A0A8J2Q079"/>
<dbReference type="GO" id="GO:0140664">
    <property type="term" value="F:ATP-dependent DNA damage sensor activity"/>
    <property type="evidence" value="ECO:0007669"/>
    <property type="project" value="InterPro"/>
</dbReference>
<dbReference type="Pfam" id="PF08423">
    <property type="entry name" value="Rad51"/>
    <property type="match status" value="1"/>
</dbReference>
<keyword evidence="10" id="KW-1185">Reference proteome</keyword>
<evidence type="ECO:0000313" key="9">
    <source>
        <dbReference type="EMBL" id="CAG7835257.1"/>
    </source>
</evidence>
<dbReference type="PANTHER" id="PTHR46239:SF1">
    <property type="entry name" value="DNA REPAIR PROTEIN RAD51 HOMOLOG 3"/>
    <property type="match status" value="1"/>
</dbReference>
<comment type="caution">
    <text evidence="9">The sequence shown here is derived from an EMBL/GenBank/DDBJ whole genome shotgun (WGS) entry which is preliminary data.</text>
</comment>
<organism evidence="9 10">
    <name type="scientific">Allacma fusca</name>
    <dbReference type="NCBI Taxonomy" id="39272"/>
    <lineage>
        <taxon>Eukaryota</taxon>
        <taxon>Metazoa</taxon>
        <taxon>Ecdysozoa</taxon>
        <taxon>Arthropoda</taxon>
        <taxon>Hexapoda</taxon>
        <taxon>Collembola</taxon>
        <taxon>Symphypleona</taxon>
        <taxon>Sminthuridae</taxon>
        <taxon>Allacma</taxon>
    </lineage>
</organism>
<dbReference type="GO" id="GO:0008821">
    <property type="term" value="F:crossover junction DNA endonuclease activity"/>
    <property type="evidence" value="ECO:0007669"/>
    <property type="project" value="TreeGrafter"/>
</dbReference>
<reference evidence="9" key="1">
    <citation type="submission" date="2021-06" db="EMBL/GenBank/DDBJ databases">
        <authorList>
            <person name="Hodson N. C."/>
            <person name="Mongue J. A."/>
            <person name="Jaron S. K."/>
        </authorList>
    </citation>
    <scope>NUCLEOTIDE SEQUENCE</scope>
</reference>
<feature type="domain" description="RecA family profile 1" evidence="8">
    <location>
        <begin position="82"/>
        <end position="268"/>
    </location>
</feature>
<evidence type="ECO:0000256" key="4">
    <source>
        <dbReference type="ARBA" id="ARBA00022840"/>
    </source>
</evidence>
<keyword evidence="5" id="KW-0234">DNA repair</keyword>
<accession>A0A8J2Q079</accession>
<keyword evidence="6" id="KW-0539">Nucleus</keyword>
<keyword evidence="2" id="KW-0547">Nucleotide-binding</keyword>
<evidence type="ECO:0000256" key="1">
    <source>
        <dbReference type="ARBA" id="ARBA00004123"/>
    </source>
</evidence>
<keyword evidence="3" id="KW-0227">DNA damage</keyword>
<dbReference type="GO" id="GO:0000707">
    <property type="term" value="P:meiotic DNA recombinase assembly"/>
    <property type="evidence" value="ECO:0007669"/>
    <property type="project" value="TreeGrafter"/>
</dbReference>
<dbReference type="OrthoDB" id="5957327at2759"/>
<proteinExistence type="predicted"/>
<comment type="subcellular location">
    <subcellularLocation>
        <location evidence="1">Nucleus</location>
    </subcellularLocation>
</comment>
<dbReference type="EMBL" id="CAJVCH010570568">
    <property type="protein sequence ID" value="CAG7835257.1"/>
    <property type="molecule type" value="Genomic_DNA"/>
</dbReference>
<dbReference type="GO" id="GO:0007131">
    <property type="term" value="P:reciprocal meiotic recombination"/>
    <property type="evidence" value="ECO:0007669"/>
    <property type="project" value="TreeGrafter"/>
</dbReference>
<keyword evidence="4" id="KW-0067">ATP-binding</keyword>
<dbReference type="PANTHER" id="PTHR46239">
    <property type="entry name" value="DNA REPAIR PROTEIN RAD51 HOMOLOG 3 RAD51C"/>
    <property type="match status" value="1"/>
</dbReference>
<dbReference type="InterPro" id="IPR052093">
    <property type="entry name" value="HR_Repair_Mediator"/>
</dbReference>
<evidence type="ECO:0000313" key="10">
    <source>
        <dbReference type="Proteomes" id="UP000708208"/>
    </source>
</evidence>
<evidence type="ECO:0000256" key="2">
    <source>
        <dbReference type="ARBA" id="ARBA00022741"/>
    </source>
</evidence>